<gene>
    <name evidence="3" type="ORF">OHC33_001306</name>
</gene>
<keyword evidence="2" id="KW-0732">Signal</keyword>
<feature type="region of interest" description="Disordered" evidence="1">
    <location>
        <begin position="372"/>
        <end position="399"/>
    </location>
</feature>
<evidence type="ECO:0000256" key="2">
    <source>
        <dbReference type="SAM" id="SignalP"/>
    </source>
</evidence>
<organism evidence="3 4">
    <name type="scientific">Knufia fluminis</name>
    <dbReference type="NCBI Taxonomy" id="191047"/>
    <lineage>
        <taxon>Eukaryota</taxon>
        <taxon>Fungi</taxon>
        <taxon>Dikarya</taxon>
        <taxon>Ascomycota</taxon>
        <taxon>Pezizomycotina</taxon>
        <taxon>Eurotiomycetes</taxon>
        <taxon>Chaetothyriomycetidae</taxon>
        <taxon>Chaetothyriales</taxon>
        <taxon>Trichomeriaceae</taxon>
        <taxon>Knufia</taxon>
    </lineage>
</organism>
<name>A0AAN8IC85_9EURO</name>
<protein>
    <submittedName>
        <fullName evidence="3">Uncharacterized protein</fullName>
    </submittedName>
</protein>
<sequence length="667" mass="66633">MHVSLASLLLLAALTAAGPINSSKRRNVLRRANDEHRKWVVNDHSIQRRQEGTGAAPARVPESTSTQILPIPAFGDPSASPAAVSESQTAQPSVATVYSRTTDMVTVETTVQVTASSAPSDTPSASTSSSEAGFSIAAVLSNSQLNSVSPISKVSVESVPSTPTVESSASAPSSITIVFVTASPTFTGDIGGYTTFSETVQKNQSNAPDESAVVSSTIVPVKSITQGLGSSPVASATPTETSAAGIASESIVNGLSSIPINTSMDRTSCESTAEPTASTAISSAITDTNTILPGLTSTPVSTSVDTTTTTLTHSAASQSAITSSDIANGLSSIQVSPFPPSATSTEAATSSSLLSSSSSAAVIPSSQASETIIIPPQPSTDPADQTASASPSDSGVLTVTGTAAPSTLATRASAEALSSAPSSSPAASSSTATSIFEGLTVIPISLTGTPVFASPASASSSSSEQLPLESIFSSVFVSTLSSEASTTAAVSAAAESISVAAAPSTSGTPVPTTFQTSTRVSPQSESQAAESSTRTRSHHRHHNSDGEALSTRTEMVTVTVDSAGNPDPATMSATVSAQAVQDTSVSSTAQRNADSTEPAVTRTLIQTVTATERVNVPIIETVSSVVTVTPDAATVTATATITEAATVSQTVVVGATTVTESVVLTAA</sequence>
<evidence type="ECO:0000313" key="4">
    <source>
        <dbReference type="Proteomes" id="UP001316803"/>
    </source>
</evidence>
<dbReference type="AlphaFoldDB" id="A0AAN8IC85"/>
<feature type="compositionally biased region" description="Polar residues" evidence="1">
    <location>
        <begin position="380"/>
        <end position="399"/>
    </location>
</feature>
<accession>A0AAN8IC85</accession>
<dbReference type="EMBL" id="JAKLMC020000002">
    <property type="protein sequence ID" value="KAK5958116.1"/>
    <property type="molecule type" value="Genomic_DNA"/>
</dbReference>
<proteinExistence type="predicted"/>
<reference evidence="3 4" key="1">
    <citation type="submission" date="2022-12" db="EMBL/GenBank/DDBJ databases">
        <title>Genomic features and morphological characterization of a novel Knufia sp. strain isolated from spacecraft assembly facility.</title>
        <authorList>
            <person name="Teixeira M."/>
            <person name="Chander A.M."/>
            <person name="Stajich J.E."/>
            <person name="Venkateswaran K."/>
        </authorList>
    </citation>
    <scope>NUCLEOTIDE SEQUENCE [LARGE SCALE GENOMIC DNA]</scope>
    <source>
        <strain evidence="3 4">FJI-L2-BK-P2</strain>
    </source>
</reference>
<evidence type="ECO:0000313" key="3">
    <source>
        <dbReference type="EMBL" id="KAK5958116.1"/>
    </source>
</evidence>
<feature type="compositionally biased region" description="Polar residues" evidence="1">
    <location>
        <begin position="85"/>
        <end position="95"/>
    </location>
</feature>
<feature type="compositionally biased region" description="Polar residues" evidence="1">
    <location>
        <begin position="503"/>
        <end position="522"/>
    </location>
</feature>
<feature type="compositionally biased region" description="Basic and acidic residues" evidence="1">
    <location>
        <begin position="40"/>
        <end position="51"/>
    </location>
</feature>
<evidence type="ECO:0000256" key="1">
    <source>
        <dbReference type="SAM" id="MobiDB-lite"/>
    </source>
</evidence>
<dbReference type="Proteomes" id="UP001316803">
    <property type="component" value="Unassembled WGS sequence"/>
</dbReference>
<feature type="compositionally biased region" description="Low complexity" evidence="1">
    <location>
        <begin position="523"/>
        <end position="534"/>
    </location>
</feature>
<keyword evidence="4" id="KW-1185">Reference proteome</keyword>
<feature type="chain" id="PRO_5043037744" evidence="2">
    <location>
        <begin position="18"/>
        <end position="667"/>
    </location>
</feature>
<comment type="caution">
    <text evidence="3">The sequence shown here is derived from an EMBL/GenBank/DDBJ whole genome shotgun (WGS) entry which is preliminary data.</text>
</comment>
<feature type="signal peptide" evidence="2">
    <location>
        <begin position="1"/>
        <end position="17"/>
    </location>
</feature>
<feature type="region of interest" description="Disordered" evidence="1">
    <location>
        <begin position="40"/>
        <end position="95"/>
    </location>
</feature>
<feature type="region of interest" description="Disordered" evidence="1">
    <location>
        <begin position="500"/>
        <end position="552"/>
    </location>
</feature>